<evidence type="ECO:0008006" key="5">
    <source>
        <dbReference type="Google" id="ProtNLM"/>
    </source>
</evidence>
<protein>
    <recommendedName>
        <fullName evidence="5">Transmembrane protein</fullName>
    </recommendedName>
</protein>
<feature type="transmembrane region" description="Helical" evidence="2">
    <location>
        <begin position="12"/>
        <end position="29"/>
    </location>
</feature>
<gene>
    <name evidence="3" type="ORF">Ctob_014186</name>
</gene>
<evidence type="ECO:0000256" key="1">
    <source>
        <dbReference type="SAM" id="MobiDB-lite"/>
    </source>
</evidence>
<proteinExistence type="predicted"/>
<evidence type="ECO:0000256" key="2">
    <source>
        <dbReference type="SAM" id="Phobius"/>
    </source>
</evidence>
<accession>A0A0M0KB93</accession>
<dbReference type="Proteomes" id="UP000037460">
    <property type="component" value="Unassembled WGS sequence"/>
</dbReference>
<keyword evidence="2" id="KW-0812">Transmembrane</keyword>
<reference evidence="4" key="1">
    <citation type="journal article" date="2015" name="PLoS Genet.">
        <title>Genome Sequence and Transcriptome Analyses of Chrysochromulina tobin: Metabolic Tools for Enhanced Algal Fitness in the Prominent Order Prymnesiales (Haptophyceae).</title>
        <authorList>
            <person name="Hovde B.T."/>
            <person name="Deodato C.R."/>
            <person name="Hunsperger H.M."/>
            <person name="Ryken S.A."/>
            <person name="Yost W."/>
            <person name="Jha R.K."/>
            <person name="Patterson J."/>
            <person name="Monnat R.J. Jr."/>
            <person name="Barlow S.B."/>
            <person name="Starkenburg S.R."/>
            <person name="Cattolico R.A."/>
        </authorList>
    </citation>
    <scope>NUCLEOTIDE SEQUENCE</scope>
    <source>
        <strain evidence="4">CCMP291</strain>
    </source>
</reference>
<organism evidence="3 4">
    <name type="scientific">Chrysochromulina tobinii</name>
    <dbReference type="NCBI Taxonomy" id="1460289"/>
    <lineage>
        <taxon>Eukaryota</taxon>
        <taxon>Haptista</taxon>
        <taxon>Haptophyta</taxon>
        <taxon>Prymnesiophyceae</taxon>
        <taxon>Prymnesiales</taxon>
        <taxon>Chrysochromulinaceae</taxon>
        <taxon>Chrysochromulina</taxon>
    </lineage>
</organism>
<keyword evidence="2" id="KW-0472">Membrane</keyword>
<evidence type="ECO:0000313" key="3">
    <source>
        <dbReference type="EMBL" id="KOO35688.1"/>
    </source>
</evidence>
<dbReference type="OrthoDB" id="3366823at2759"/>
<comment type="caution">
    <text evidence="3">The sequence shown here is derived from an EMBL/GenBank/DDBJ whole genome shotgun (WGS) entry which is preliminary data.</text>
</comment>
<dbReference type="EMBL" id="JWZX01000788">
    <property type="protein sequence ID" value="KOO35688.1"/>
    <property type="molecule type" value="Genomic_DNA"/>
</dbReference>
<keyword evidence="4" id="KW-1185">Reference proteome</keyword>
<evidence type="ECO:0000313" key="4">
    <source>
        <dbReference type="Proteomes" id="UP000037460"/>
    </source>
</evidence>
<feature type="region of interest" description="Disordered" evidence="1">
    <location>
        <begin position="39"/>
        <end position="76"/>
    </location>
</feature>
<dbReference type="AlphaFoldDB" id="A0A0M0KB93"/>
<sequence>MSFITALGTRNAVTATAAFVLAVIGASILRKRGEVRRLKRAEEKKGEKTVEKKAPPPKKVEKKVESKAGKGAETKSETDASTILDFGAAIFGAAVDATVWAGTAIAEEGVKVLAVPTVAAEAAAMPKEQEEKEAAPEKVPAKVSAKVSAMDDTRAFIPTPKFAGPKKNFVFKAGPEGVGYYNRDYTWE</sequence>
<name>A0A0M0KB93_9EUKA</name>
<keyword evidence="2" id="KW-1133">Transmembrane helix</keyword>